<feature type="region of interest" description="Disordered" evidence="3">
    <location>
        <begin position="1202"/>
        <end position="1221"/>
    </location>
</feature>
<dbReference type="CTD" id="202"/>
<feature type="region of interest" description="Disordered" evidence="3">
    <location>
        <begin position="460"/>
        <end position="496"/>
    </location>
</feature>
<feature type="compositionally biased region" description="Basic and acidic residues" evidence="3">
    <location>
        <begin position="1044"/>
        <end position="1056"/>
    </location>
</feature>
<feature type="compositionally biased region" description="Low complexity" evidence="3">
    <location>
        <begin position="999"/>
        <end position="1010"/>
    </location>
</feature>
<dbReference type="KEGG" id="muo:115467306"/>
<dbReference type="InterPro" id="IPR011024">
    <property type="entry name" value="G_crystallin-like"/>
</dbReference>
<evidence type="ECO:0000256" key="3">
    <source>
        <dbReference type="SAM" id="MobiDB-lite"/>
    </source>
</evidence>
<dbReference type="GO" id="GO:0005212">
    <property type="term" value="F:structural constituent of eye lens"/>
    <property type="evidence" value="ECO:0007669"/>
    <property type="project" value="TreeGrafter"/>
</dbReference>
<feature type="domain" description="Beta/gamma crystallin 'Greek key'" evidence="4">
    <location>
        <begin position="2029"/>
        <end position="2070"/>
    </location>
</feature>
<dbReference type="InterPro" id="IPR001064">
    <property type="entry name" value="Beta/gamma_crystallin"/>
</dbReference>
<feature type="compositionally biased region" description="Polar residues" evidence="3">
    <location>
        <begin position="1396"/>
        <end position="1411"/>
    </location>
</feature>
<feature type="region of interest" description="Disordered" evidence="3">
    <location>
        <begin position="778"/>
        <end position="803"/>
    </location>
</feature>
<feature type="compositionally biased region" description="Polar residues" evidence="3">
    <location>
        <begin position="1028"/>
        <end position="1043"/>
    </location>
</feature>
<feature type="compositionally biased region" description="Basic and acidic residues" evidence="3">
    <location>
        <begin position="348"/>
        <end position="358"/>
    </location>
</feature>
<feature type="compositionally biased region" description="Low complexity" evidence="3">
    <location>
        <begin position="305"/>
        <end position="319"/>
    </location>
</feature>
<feature type="compositionally biased region" description="Polar residues" evidence="3">
    <location>
        <begin position="1451"/>
        <end position="1482"/>
    </location>
</feature>
<feature type="compositionally biased region" description="Polar residues" evidence="3">
    <location>
        <begin position="742"/>
        <end position="752"/>
    </location>
</feature>
<feature type="compositionally biased region" description="Polar residues" evidence="3">
    <location>
        <begin position="1377"/>
        <end position="1388"/>
    </location>
</feature>
<feature type="region of interest" description="Disordered" evidence="3">
    <location>
        <begin position="1445"/>
        <end position="1482"/>
    </location>
</feature>
<feature type="region of interest" description="Disordered" evidence="3">
    <location>
        <begin position="1377"/>
        <end position="1416"/>
    </location>
</feature>
<feature type="region of interest" description="Disordered" evidence="3">
    <location>
        <begin position="633"/>
        <end position="758"/>
    </location>
</feature>
<evidence type="ECO:0000313" key="5">
    <source>
        <dbReference type="Proteomes" id="UP000515156"/>
    </source>
</evidence>
<accession>A0A6P7XR93</accession>
<dbReference type="GO" id="GO:0002088">
    <property type="term" value="P:lens development in camera-type eye"/>
    <property type="evidence" value="ECO:0007669"/>
    <property type="project" value="TreeGrafter"/>
</dbReference>
<dbReference type="InterPro" id="IPR000772">
    <property type="entry name" value="Ricin_B_lectin"/>
</dbReference>
<dbReference type="InParanoid" id="A0A6P7XR93"/>
<dbReference type="SUPFAM" id="SSF50370">
    <property type="entry name" value="Ricin B-like lectins"/>
    <property type="match status" value="1"/>
</dbReference>
<feature type="region of interest" description="Disordered" evidence="3">
    <location>
        <begin position="562"/>
        <end position="583"/>
    </location>
</feature>
<feature type="region of interest" description="Disordered" evidence="3">
    <location>
        <begin position="1"/>
        <end position="214"/>
    </location>
</feature>
<feature type="domain" description="Beta/gamma crystallin 'Greek key'" evidence="4">
    <location>
        <begin position="1648"/>
        <end position="1690"/>
    </location>
</feature>
<feature type="domain" description="Beta/gamma crystallin 'Greek key'" evidence="4">
    <location>
        <begin position="1551"/>
        <end position="1601"/>
    </location>
</feature>
<feature type="region of interest" description="Disordered" evidence="3">
    <location>
        <begin position="907"/>
        <end position="943"/>
    </location>
</feature>
<dbReference type="Gene3D" id="2.80.10.50">
    <property type="match status" value="1"/>
</dbReference>
<feature type="domain" description="Beta/gamma crystallin 'Greek key'" evidence="4">
    <location>
        <begin position="1511"/>
        <end position="1550"/>
    </location>
</feature>
<evidence type="ECO:0000313" key="6">
    <source>
        <dbReference type="RefSeq" id="XP_030055033.1"/>
    </source>
</evidence>
<dbReference type="Pfam" id="PF00652">
    <property type="entry name" value="Ricin_B_lectin"/>
    <property type="match status" value="1"/>
</dbReference>
<dbReference type="InterPro" id="IPR035992">
    <property type="entry name" value="Ricin_B-like_lectins"/>
</dbReference>
<dbReference type="PROSITE" id="PS50915">
    <property type="entry name" value="CRYSTALLIN_BETA_GAMMA"/>
    <property type="match status" value="9"/>
</dbReference>
<dbReference type="SMART" id="SM00458">
    <property type="entry name" value="RICIN"/>
    <property type="match status" value="1"/>
</dbReference>
<dbReference type="PRINTS" id="PR01367">
    <property type="entry name" value="BGCRYSTALLIN"/>
</dbReference>
<dbReference type="Gene3D" id="2.60.20.10">
    <property type="entry name" value="Crystallins"/>
    <property type="match status" value="6"/>
</dbReference>
<keyword evidence="2" id="KW-0677">Repeat</keyword>
<dbReference type="Pfam" id="PF00030">
    <property type="entry name" value="Crystall"/>
    <property type="match status" value="6"/>
</dbReference>
<dbReference type="InterPro" id="IPR050252">
    <property type="entry name" value="Beta/Gamma-Crystallin"/>
</dbReference>
<keyword evidence="5" id="KW-1185">Reference proteome</keyword>
<sequence length="2207" mass="241414">MSRAQPAESPRKEAAKKPVLGKFGNLFNSTRRRSAKGVPGSPVSPNGERGQGAKEKSKAGAKPPSPDRDCIEIGGGERKEGEQQQPPSTEEALLSPKPDGSVAPGFGPMPLHQAAGKGAEKSAKHAGNTPCKKGTEAGKGKRSPAVATEGAGRGKSKSPFSPPVNGKKLYLPSRGSAEAATTGVHSAPGTPQPDAGPNPCPRLRRSASIPDNSPATVLKVDIYLSKNCDSPLSPESPGLEKERRGSLGSKRSGGKKRRALKSTGEEQAQQAAEPDAAAPSSQGKQEARATGESELSKQQLPSLLSDSRQAAESSTSSSSPHHIQPPAEPPRSEDGPPPERRRTRSFGKKPEGEPERQQHTVTIVQGARLQQGSVFTVSKPTVTSQINLPPKPKDVDLNLKAKSLDDTESSDACSVEQPIHKGNTASKISLFENKSISHSQRQIDFPATKNLPVQKKYVGRAKLTFGKQSKDNEQPGSSTSKEDSDQETPRNGSQTVAEIKSTFEAPKDGNQTVAEIKSTFEDTSKTKTLNLLEAGRGMVLKKKEKTLLTQVNQLPRLDNPADASALELGGSEPSMVNKDNTVPVAAPVSPENYSVLPENNQKNPVLVSKPCESIKLKMMEDAKVVVSPVHEVDSPQAAGMSLEGNISKQKDDDVNSVESPENRNKKNKVKSPSRKADKAFETKTEGSQASQLSEAEPRVVLESVSVLHPTKYTKNGKTKSRDNVGSPVLEVGDSQAVPSAAESESTLLNTTAERPDGGQAHIIPLADAKPTQAIEAVREPQTNKPIMKSPKKKTGRKSAGSEGIKQVSAVEQKNALENAHLPQLLQSDISASSSEQTKAVDITAALSEFNSSSTQDGEEHLTPLQLIHKPDIQGSVTLQRNQPVVHPPTVVMDNSPDSQQYVKEAALETSFSQSSSSANGNALKESSKNTELQHTSTKPKEKQILNPSLLQHVLENVSVQQEAELDRSSAGPVSIVSPNKAKLLSEKATSQSSEDDSLETFAATHSASSSKAKEHSDLLVLNSQQTTANVQPNGGQESLMSSQNDKKENLPLEDGTRSHENIFDTSEQNKVLLNNLLSGENERATLQSKSVLILEEETYNSQEKAAEINPSLTLTSPVDSDLELETPSTQQPVNYWIQDLKMESTDSLENNLLFGQNVWCSPRTSENIFNVSVASDDSSLDSSSDMERFTEIIRKLDSPMTIPQKRKKQRPARPPIPSFGLPPIHEDYLEKIFDSDGFTFGLGKKDKPHDPSPALLLKMQNSEMQSKFQPKRASKEQSILFKSLRPSTKNEALATEEIDGKENDTGTVEIKRSRLENSKIFSSLQAPFKPMPRENVFSPSVTTISAVTTTFTVSQNDTVFTGTAEFPSTYCSNGTPLMSASMQENGNLDNKPEALSESSKNSTLDHLNPSLSAVKDSSCIENGLQTQEAKQEHKMGVQHAENRSLELPKSDGSSAAGENTDTPQIPSNGSPETDIPSTLPSISYGSDFPLLAPEAEMFLERSQEKINPRPGKVVIYSEPNLSGTALEVYSDIPDCTSWELSTEISIRVVRGCWLLYEKPDFEGLSIPLEEGEMELTNLWGESTLEEGNAAPAVIGSLRQVVKDFRICQIDLFTEPEGLGLVTSYFDDTEDIQGYGKLQKTCSIKVYWGTWLIYEESGFQGIPFILEPGEYPDLSFWDTHEAYIGSMRPMKMGGHKVEIPNEPKIILYEKPFFEEREMELEDEVFSFEVDGEEKHEETEPTEAQKAPFTTVGSIRVLGGVWVAYEKPGFEGHQYLLEEGDYQEWNDWGGYDGQLQSLRPLVTDFSAPHIIMYTEKDFGSKGSNINVLGIVSNLDDTGYGLKTRSINVLSGVWVAYEGPDFTGEQYILEKGMYPAFEDWGAKNCMISSIQPVVLDSTSSLRGRFQVQLFSEPEFKGKSEVFDESRKEMEPFAVKSCRVLAGSWVAFDEEGFSGNQFVLEEGTYPDTCALGCQCDTSFRSLQTIDFEFSEPNIVLYGKENYKGKKIEVMGETVSQQVLGYSPHTASVQVLGGIWIVYEYSHYRGHQKLLLPCRIPQWHTLSGWKRIGSLRPLIQKRPYFRIRNRGTGMFMSCAGSLDDLKLLRIQVTEETGGEEQTWLYQDGFIKSRIAEECCLAVSGSLITMGSKLGLSLEQNSESQSWSIRPDSKIYSRFKPNLVLDVKGGMQYDQKHVILNAASEDKLTQCWELLVL</sequence>
<feature type="compositionally biased region" description="Basic and acidic residues" evidence="3">
    <location>
        <begin position="285"/>
        <end position="295"/>
    </location>
</feature>
<feature type="domain" description="Beta/gamma crystallin 'Greek key'" evidence="4">
    <location>
        <begin position="1849"/>
        <end position="1891"/>
    </location>
</feature>
<feature type="domain" description="Beta/gamma crystallin 'Greek key'" evidence="4">
    <location>
        <begin position="1758"/>
        <end position="1800"/>
    </location>
</feature>
<name>A0A6P7XR93_9AMPH</name>
<dbReference type="Proteomes" id="UP000515156">
    <property type="component" value="Chromosome 3"/>
</dbReference>
<dbReference type="RefSeq" id="XP_030055033.1">
    <property type="nucleotide sequence ID" value="XM_030199173.1"/>
</dbReference>
<feature type="compositionally biased region" description="Basic and acidic residues" evidence="3">
    <location>
        <begin position="330"/>
        <end position="340"/>
    </location>
</feature>
<dbReference type="OrthoDB" id="9895617at2759"/>
<dbReference type="GeneID" id="115467306"/>
<feature type="compositionally biased region" description="Basic and acidic residues" evidence="3">
    <location>
        <begin position="674"/>
        <end position="684"/>
    </location>
</feature>
<evidence type="ECO:0000256" key="1">
    <source>
        <dbReference type="ARBA" id="ARBA00009646"/>
    </source>
</evidence>
<protein>
    <submittedName>
        <fullName evidence="6">Beta/gamma crystallin domain-containing protein 1</fullName>
    </submittedName>
</protein>
<feature type="region of interest" description="Disordered" evidence="3">
    <location>
        <begin position="227"/>
        <end position="372"/>
    </location>
</feature>
<reference evidence="6" key="1">
    <citation type="submission" date="2025-08" db="UniProtKB">
        <authorList>
            <consortium name="RefSeq"/>
        </authorList>
    </citation>
    <scope>IDENTIFICATION</scope>
</reference>
<organism evidence="5 6">
    <name type="scientific">Microcaecilia unicolor</name>
    <dbReference type="NCBI Taxonomy" id="1415580"/>
    <lineage>
        <taxon>Eukaryota</taxon>
        <taxon>Metazoa</taxon>
        <taxon>Chordata</taxon>
        <taxon>Craniata</taxon>
        <taxon>Vertebrata</taxon>
        <taxon>Euteleostomi</taxon>
        <taxon>Amphibia</taxon>
        <taxon>Gymnophiona</taxon>
        <taxon>Siphonopidae</taxon>
        <taxon>Microcaecilia</taxon>
    </lineage>
</organism>
<feature type="region of interest" description="Disordered" evidence="3">
    <location>
        <begin position="1028"/>
        <end position="1056"/>
    </location>
</feature>
<dbReference type="FunCoup" id="A0A6P7XR93">
    <property type="interactions" value="167"/>
</dbReference>
<dbReference type="PANTHER" id="PTHR11818:SF2">
    <property type="entry name" value="BETA_GAMMA CRYSTALLIN DOMAIN-CONTAINING PROTEIN 1"/>
    <property type="match status" value="1"/>
</dbReference>
<feature type="domain" description="Beta/gamma crystallin 'Greek key'" evidence="4">
    <location>
        <begin position="1988"/>
        <end position="2028"/>
    </location>
</feature>
<feature type="region of interest" description="Disordered" evidence="3">
    <location>
        <begin position="986"/>
        <end position="1016"/>
    </location>
</feature>
<feature type="compositionally biased region" description="Low complexity" evidence="3">
    <location>
        <begin position="261"/>
        <end position="279"/>
    </location>
</feature>
<dbReference type="PROSITE" id="PS50231">
    <property type="entry name" value="RICIN_B_LECTIN"/>
    <property type="match status" value="1"/>
</dbReference>
<feature type="domain" description="Beta/gamma crystallin 'Greek key'" evidence="4">
    <location>
        <begin position="1702"/>
        <end position="1757"/>
    </location>
</feature>
<feature type="domain" description="Beta/gamma crystallin 'Greek key'" evidence="4">
    <location>
        <begin position="1939"/>
        <end position="1982"/>
    </location>
</feature>
<gene>
    <name evidence="6" type="primary">CRYBG1</name>
</gene>
<dbReference type="SMART" id="SM00247">
    <property type="entry name" value="XTALbg"/>
    <property type="match status" value="6"/>
</dbReference>
<dbReference type="SUPFAM" id="SSF49695">
    <property type="entry name" value="gamma-Crystallin-like"/>
    <property type="match status" value="3"/>
</dbReference>
<feature type="compositionally biased region" description="Basic and acidic residues" evidence="3">
    <location>
        <begin position="65"/>
        <end position="82"/>
    </location>
</feature>
<evidence type="ECO:0000256" key="2">
    <source>
        <dbReference type="ARBA" id="ARBA00022737"/>
    </source>
</evidence>
<evidence type="ECO:0000259" key="4">
    <source>
        <dbReference type="PROSITE" id="PS50915"/>
    </source>
</evidence>
<proteinExistence type="inferred from homology"/>
<comment type="similarity">
    <text evidence="1">Belongs to the beta/gamma-crystallin family.</text>
</comment>
<dbReference type="GO" id="GO:0007601">
    <property type="term" value="P:visual perception"/>
    <property type="evidence" value="ECO:0007669"/>
    <property type="project" value="TreeGrafter"/>
</dbReference>
<feature type="compositionally biased region" description="Pro residues" evidence="3">
    <location>
        <begin position="190"/>
        <end position="200"/>
    </location>
</feature>
<dbReference type="PANTHER" id="PTHR11818">
    <property type="entry name" value="BETA/GAMMA CRYSTALLIN"/>
    <property type="match status" value="1"/>
</dbReference>
<feature type="compositionally biased region" description="Polar residues" evidence="3">
    <location>
        <begin position="359"/>
        <end position="372"/>
    </location>
</feature>